<evidence type="ECO:0000313" key="2">
    <source>
        <dbReference type="EMBL" id="KAF8448658.1"/>
    </source>
</evidence>
<dbReference type="Proteomes" id="UP001194468">
    <property type="component" value="Unassembled WGS sequence"/>
</dbReference>
<accession>A0AAD4C4H2</accession>
<gene>
    <name evidence="2" type="ORF">L210DRAFT_2617569</name>
</gene>
<feature type="compositionally biased region" description="Low complexity" evidence="1">
    <location>
        <begin position="37"/>
        <end position="50"/>
    </location>
</feature>
<reference evidence="2" key="1">
    <citation type="submission" date="2019-10" db="EMBL/GenBank/DDBJ databases">
        <authorList>
            <consortium name="DOE Joint Genome Institute"/>
            <person name="Kuo A."/>
            <person name="Miyauchi S."/>
            <person name="Kiss E."/>
            <person name="Drula E."/>
            <person name="Kohler A."/>
            <person name="Sanchez-Garcia M."/>
            <person name="Andreopoulos B."/>
            <person name="Barry K.W."/>
            <person name="Bonito G."/>
            <person name="Buee M."/>
            <person name="Carver A."/>
            <person name="Chen C."/>
            <person name="Cichocki N."/>
            <person name="Clum A."/>
            <person name="Culley D."/>
            <person name="Crous P.W."/>
            <person name="Fauchery L."/>
            <person name="Girlanda M."/>
            <person name="Hayes R."/>
            <person name="Keri Z."/>
            <person name="LaButti K."/>
            <person name="Lipzen A."/>
            <person name="Lombard V."/>
            <person name="Magnuson J."/>
            <person name="Maillard F."/>
            <person name="Morin E."/>
            <person name="Murat C."/>
            <person name="Nolan M."/>
            <person name="Ohm R."/>
            <person name="Pangilinan J."/>
            <person name="Pereira M."/>
            <person name="Perotto S."/>
            <person name="Peter M."/>
            <person name="Riley R."/>
            <person name="Sitrit Y."/>
            <person name="Stielow B."/>
            <person name="Szollosi G."/>
            <person name="Zifcakova L."/>
            <person name="Stursova M."/>
            <person name="Spatafora J.W."/>
            <person name="Tedersoo L."/>
            <person name="Vaario L.-M."/>
            <person name="Yamada A."/>
            <person name="Yan M."/>
            <person name="Wang P."/>
            <person name="Xu J."/>
            <person name="Bruns T."/>
            <person name="Baldrian P."/>
            <person name="Vilgalys R."/>
            <person name="Henrissat B."/>
            <person name="Grigoriev I.V."/>
            <person name="Hibbett D."/>
            <person name="Nagy L.G."/>
            <person name="Martin F.M."/>
        </authorList>
    </citation>
    <scope>NUCLEOTIDE SEQUENCE</scope>
    <source>
        <strain evidence="2">BED1</strain>
    </source>
</reference>
<proteinExistence type="predicted"/>
<feature type="region of interest" description="Disordered" evidence="1">
    <location>
        <begin position="83"/>
        <end position="107"/>
    </location>
</feature>
<dbReference type="EMBL" id="WHUW01000003">
    <property type="protein sequence ID" value="KAF8448658.1"/>
    <property type="molecule type" value="Genomic_DNA"/>
</dbReference>
<keyword evidence="3" id="KW-1185">Reference proteome</keyword>
<protein>
    <submittedName>
        <fullName evidence="2">Uncharacterized protein</fullName>
    </submittedName>
</protein>
<sequence>MSQHLFVPPSPRARLRVSLLPPRNTRTRQGQEDSLPSFSRRSGASGSNSRYSSWSAERYVLYRSHQRGLPVLNVFRNRQPLPGHAVRPLRSTGSDVQRSRPVAQYDAPQRHRISDANATSSPAQALKAHAQPSKWHTRCGAHKAWLKWRGPLPRTNTLRRRHLRGSAVFAQRCRHGRRLVTRFWLRQRVDPHVIRWLKLCSIALHPPRIGGQKS</sequence>
<comment type="caution">
    <text evidence="2">The sequence shown here is derived from an EMBL/GenBank/DDBJ whole genome shotgun (WGS) entry which is preliminary data.</text>
</comment>
<organism evidence="2 3">
    <name type="scientific">Boletus edulis BED1</name>
    <dbReference type="NCBI Taxonomy" id="1328754"/>
    <lineage>
        <taxon>Eukaryota</taxon>
        <taxon>Fungi</taxon>
        <taxon>Dikarya</taxon>
        <taxon>Basidiomycota</taxon>
        <taxon>Agaricomycotina</taxon>
        <taxon>Agaricomycetes</taxon>
        <taxon>Agaricomycetidae</taxon>
        <taxon>Boletales</taxon>
        <taxon>Boletineae</taxon>
        <taxon>Boletaceae</taxon>
        <taxon>Boletoideae</taxon>
        <taxon>Boletus</taxon>
    </lineage>
</organism>
<feature type="region of interest" description="Disordered" evidence="1">
    <location>
        <begin position="1"/>
        <end position="50"/>
    </location>
</feature>
<evidence type="ECO:0000256" key="1">
    <source>
        <dbReference type="SAM" id="MobiDB-lite"/>
    </source>
</evidence>
<name>A0AAD4C4H2_BOLED</name>
<reference evidence="2" key="2">
    <citation type="journal article" date="2020" name="Nat. Commun.">
        <title>Large-scale genome sequencing of mycorrhizal fungi provides insights into the early evolution of symbiotic traits.</title>
        <authorList>
            <person name="Miyauchi S."/>
            <person name="Kiss E."/>
            <person name="Kuo A."/>
            <person name="Drula E."/>
            <person name="Kohler A."/>
            <person name="Sanchez-Garcia M."/>
            <person name="Morin E."/>
            <person name="Andreopoulos B."/>
            <person name="Barry K.W."/>
            <person name="Bonito G."/>
            <person name="Buee M."/>
            <person name="Carver A."/>
            <person name="Chen C."/>
            <person name="Cichocki N."/>
            <person name="Clum A."/>
            <person name="Culley D."/>
            <person name="Crous P.W."/>
            <person name="Fauchery L."/>
            <person name="Girlanda M."/>
            <person name="Hayes R.D."/>
            <person name="Keri Z."/>
            <person name="LaButti K."/>
            <person name="Lipzen A."/>
            <person name="Lombard V."/>
            <person name="Magnuson J."/>
            <person name="Maillard F."/>
            <person name="Murat C."/>
            <person name="Nolan M."/>
            <person name="Ohm R.A."/>
            <person name="Pangilinan J."/>
            <person name="Pereira M.F."/>
            <person name="Perotto S."/>
            <person name="Peter M."/>
            <person name="Pfister S."/>
            <person name="Riley R."/>
            <person name="Sitrit Y."/>
            <person name="Stielow J.B."/>
            <person name="Szollosi G."/>
            <person name="Zifcakova L."/>
            <person name="Stursova M."/>
            <person name="Spatafora J.W."/>
            <person name="Tedersoo L."/>
            <person name="Vaario L.M."/>
            <person name="Yamada A."/>
            <person name="Yan M."/>
            <person name="Wang P."/>
            <person name="Xu J."/>
            <person name="Bruns T."/>
            <person name="Baldrian P."/>
            <person name="Vilgalys R."/>
            <person name="Dunand C."/>
            <person name="Henrissat B."/>
            <person name="Grigoriev I.V."/>
            <person name="Hibbett D."/>
            <person name="Nagy L.G."/>
            <person name="Martin F.M."/>
        </authorList>
    </citation>
    <scope>NUCLEOTIDE SEQUENCE</scope>
    <source>
        <strain evidence="2">BED1</strain>
    </source>
</reference>
<evidence type="ECO:0000313" key="3">
    <source>
        <dbReference type="Proteomes" id="UP001194468"/>
    </source>
</evidence>
<dbReference type="AlphaFoldDB" id="A0AAD4C4H2"/>